<evidence type="ECO:0000256" key="2">
    <source>
        <dbReference type="ARBA" id="ARBA00022737"/>
    </source>
</evidence>
<name>A0A367ZR78_9BACT</name>
<dbReference type="Gene3D" id="3.10.580.10">
    <property type="entry name" value="CBS-domain"/>
    <property type="match status" value="1"/>
</dbReference>
<comment type="caution">
    <text evidence="10">The sequence shown here is derived from an EMBL/GenBank/DDBJ whole genome shotgun (WGS) entry which is preliminary data.</text>
</comment>
<dbReference type="GO" id="GO:0046872">
    <property type="term" value="F:metal ion binding"/>
    <property type="evidence" value="ECO:0007669"/>
    <property type="project" value="UniProtKB-KW"/>
</dbReference>
<keyword evidence="10" id="KW-0413">Isomerase</keyword>
<keyword evidence="3 7" id="KW-0129">CBS domain</keyword>
<comment type="similarity">
    <text evidence="1 4">Belongs to the SIS family. GutQ/KpsF subfamily.</text>
</comment>
<proteinExistence type="inferred from homology"/>
<dbReference type="PANTHER" id="PTHR42745">
    <property type="match status" value="1"/>
</dbReference>
<dbReference type="Gene3D" id="3.40.50.10490">
    <property type="entry name" value="Glucose-6-phosphate isomerase like protein, domain 1"/>
    <property type="match status" value="1"/>
</dbReference>
<evidence type="ECO:0000256" key="5">
    <source>
        <dbReference type="PIRSR" id="PIRSR004692-2"/>
    </source>
</evidence>
<dbReference type="CDD" id="cd04604">
    <property type="entry name" value="CBS_pair_SIS_assoc"/>
    <property type="match status" value="1"/>
</dbReference>
<dbReference type="InterPro" id="IPR004800">
    <property type="entry name" value="KdsD/KpsF-type"/>
</dbReference>
<evidence type="ECO:0000259" key="8">
    <source>
        <dbReference type="PROSITE" id="PS51371"/>
    </source>
</evidence>
<dbReference type="FunFam" id="3.40.50.10490:FF:000011">
    <property type="entry name" value="Arabinose 5-phosphate isomerase"/>
    <property type="match status" value="1"/>
</dbReference>
<feature type="site" description="Catalytically relevant" evidence="6">
    <location>
        <position position="193"/>
    </location>
</feature>
<dbReference type="InterPro" id="IPR000644">
    <property type="entry name" value="CBS_dom"/>
</dbReference>
<dbReference type="SUPFAM" id="SSF53697">
    <property type="entry name" value="SIS domain"/>
    <property type="match status" value="1"/>
</dbReference>
<dbReference type="PANTHER" id="PTHR42745:SF1">
    <property type="entry name" value="ARABINOSE 5-PHOSPHATE ISOMERASE KDSD"/>
    <property type="match status" value="1"/>
</dbReference>
<dbReference type="GO" id="GO:0005975">
    <property type="term" value="P:carbohydrate metabolic process"/>
    <property type="evidence" value="ECO:0007669"/>
    <property type="project" value="InterPro"/>
</dbReference>
<keyword evidence="5" id="KW-0479">Metal-binding</keyword>
<dbReference type="InterPro" id="IPR035474">
    <property type="entry name" value="SIS_Kpsf"/>
</dbReference>
<organism evidence="10 11">
    <name type="scientific">Candidatus Ozemobacter sibiricus</name>
    <dbReference type="NCBI Taxonomy" id="2268124"/>
    <lineage>
        <taxon>Bacteria</taxon>
        <taxon>Candidatus Ozemobacteria</taxon>
        <taxon>Candidatus Ozemobacterales</taxon>
        <taxon>Candidatus Ozemobacteraceae</taxon>
        <taxon>Candidatus Ozemobacter</taxon>
    </lineage>
</organism>
<dbReference type="PIRSF" id="PIRSF004692">
    <property type="entry name" value="KdsD_KpsF"/>
    <property type="match status" value="1"/>
</dbReference>
<gene>
    <name evidence="10" type="ORF">OZSIB_3431</name>
</gene>
<protein>
    <submittedName>
        <fullName evidence="10">Arabinose 5-phosphate isomerase</fullName>
    </submittedName>
</protein>
<dbReference type="AlphaFoldDB" id="A0A367ZR78"/>
<sequence>MPDAPARPPESLPAIFREVLEREAQAILEAARRLDERLIAAVDLVLSARGRLIVSGIGKSGLVGRKISATLSSTGTPSFFLHPTEALHGDLGMVTEQDVVLVLSNSGETEEIVRLIPFLRRLGARIIALVGTPGSTIARMADVALDTSVEREACPLNLAPTSSTTVTMAMGDALAVALLEARGFKEKDFARLHPSGSLGRRFLTVRDLMHTGDRIPAAPPEMTLKDGIIHMSRGGFGTLVITDPGSRLLGIFTDGDLRRLFERQEADLHRPLRTVMTPNPRRIGPDRLAMEALKLMEEKAITSLVVVDPADTVIGFLHLHDILRSRLV</sequence>
<dbReference type="InterPro" id="IPR046348">
    <property type="entry name" value="SIS_dom_sf"/>
</dbReference>
<dbReference type="EMBL" id="QOQW01000007">
    <property type="protein sequence ID" value="RCK80249.1"/>
    <property type="molecule type" value="Genomic_DNA"/>
</dbReference>
<evidence type="ECO:0000259" key="9">
    <source>
        <dbReference type="PROSITE" id="PS51464"/>
    </source>
</evidence>
<dbReference type="Pfam" id="PF01380">
    <property type="entry name" value="SIS"/>
    <property type="match status" value="1"/>
</dbReference>
<dbReference type="InterPro" id="IPR001347">
    <property type="entry name" value="SIS_dom"/>
</dbReference>
<evidence type="ECO:0000256" key="7">
    <source>
        <dbReference type="PROSITE-ProRule" id="PRU00703"/>
    </source>
</evidence>
<feature type="binding site" evidence="5">
    <location>
        <position position="82"/>
    </location>
    <ligand>
        <name>Zn(2+)</name>
        <dbReference type="ChEBI" id="CHEBI:29105"/>
    </ligand>
</feature>
<reference evidence="10 11" key="1">
    <citation type="submission" date="2018-05" db="EMBL/GenBank/DDBJ databases">
        <title>A metagenomic window into the 2 km-deep terrestrial subsurface aquifer revealed taxonomically and functionally diverse microbial community comprising novel uncultured bacterial lineages.</title>
        <authorList>
            <person name="Kadnikov V.V."/>
            <person name="Mardanov A.V."/>
            <person name="Beletsky A.V."/>
            <person name="Banks D."/>
            <person name="Pimenov N.V."/>
            <person name="Frank Y.A."/>
            <person name="Karnachuk O.V."/>
            <person name="Ravin N.V."/>
        </authorList>
    </citation>
    <scope>NUCLEOTIDE SEQUENCE [LARGE SCALE GENOMIC DNA]</scope>
    <source>
        <strain evidence="10">BY5</strain>
    </source>
</reference>
<evidence type="ECO:0000256" key="3">
    <source>
        <dbReference type="ARBA" id="ARBA00023122"/>
    </source>
</evidence>
<dbReference type="GO" id="GO:0097367">
    <property type="term" value="F:carbohydrate derivative binding"/>
    <property type="evidence" value="ECO:0007669"/>
    <property type="project" value="InterPro"/>
</dbReference>
<dbReference type="Proteomes" id="UP000252355">
    <property type="component" value="Unassembled WGS sequence"/>
</dbReference>
<dbReference type="GO" id="GO:1901135">
    <property type="term" value="P:carbohydrate derivative metabolic process"/>
    <property type="evidence" value="ECO:0007669"/>
    <property type="project" value="InterPro"/>
</dbReference>
<dbReference type="NCBIfam" id="TIGR00393">
    <property type="entry name" value="kpsF"/>
    <property type="match status" value="1"/>
</dbReference>
<dbReference type="SMART" id="SM00116">
    <property type="entry name" value="CBS"/>
    <property type="match status" value="2"/>
</dbReference>
<accession>A0A367ZR78</accession>
<evidence type="ECO:0000256" key="6">
    <source>
        <dbReference type="PIRSR" id="PIRSR004692-3"/>
    </source>
</evidence>
<evidence type="ECO:0000313" key="10">
    <source>
        <dbReference type="EMBL" id="RCK80249.1"/>
    </source>
</evidence>
<feature type="site" description="Catalytically relevant" evidence="6">
    <location>
        <position position="111"/>
    </location>
</feature>
<evidence type="ECO:0000256" key="1">
    <source>
        <dbReference type="ARBA" id="ARBA00008165"/>
    </source>
</evidence>
<dbReference type="PROSITE" id="PS51371">
    <property type="entry name" value="CBS"/>
    <property type="match status" value="2"/>
</dbReference>
<keyword evidence="2" id="KW-0677">Repeat</keyword>
<feature type="site" description="Catalytically relevant" evidence="6">
    <location>
        <position position="152"/>
    </location>
</feature>
<dbReference type="CDD" id="cd05014">
    <property type="entry name" value="SIS_Kpsf"/>
    <property type="match status" value="1"/>
</dbReference>
<dbReference type="PROSITE" id="PS51464">
    <property type="entry name" value="SIS"/>
    <property type="match status" value="1"/>
</dbReference>
<evidence type="ECO:0000313" key="11">
    <source>
        <dbReference type="Proteomes" id="UP000252355"/>
    </source>
</evidence>
<feature type="domain" description="CBS" evidence="8">
    <location>
        <begin position="276"/>
        <end position="328"/>
    </location>
</feature>
<feature type="domain" description="SIS" evidence="9">
    <location>
        <begin position="41"/>
        <end position="184"/>
    </location>
</feature>
<evidence type="ECO:0000256" key="4">
    <source>
        <dbReference type="PIRNR" id="PIRNR004692"/>
    </source>
</evidence>
<dbReference type="GO" id="GO:0019146">
    <property type="term" value="F:arabinose-5-phosphate isomerase activity"/>
    <property type="evidence" value="ECO:0007669"/>
    <property type="project" value="UniProtKB-ARBA"/>
</dbReference>
<dbReference type="Pfam" id="PF00571">
    <property type="entry name" value="CBS"/>
    <property type="match status" value="2"/>
</dbReference>
<feature type="domain" description="CBS" evidence="8">
    <location>
        <begin position="209"/>
        <end position="268"/>
    </location>
</feature>
<dbReference type="InterPro" id="IPR050986">
    <property type="entry name" value="GutQ/KpsF_isomerases"/>
</dbReference>
<feature type="site" description="Catalytically relevant" evidence="6">
    <location>
        <position position="59"/>
    </location>
</feature>
<dbReference type="InterPro" id="IPR046342">
    <property type="entry name" value="CBS_dom_sf"/>
</dbReference>
<keyword evidence="5" id="KW-0862">Zinc</keyword>